<keyword evidence="1" id="KW-0808">Transferase</keyword>
<keyword evidence="1" id="KW-0436">Ligase</keyword>
<dbReference type="GO" id="GO:0016874">
    <property type="term" value="F:ligase activity"/>
    <property type="evidence" value="ECO:0007669"/>
    <property type="project" value="UniProtKB-KW"/>
</dbReference>
<reference evidence="1" key="1">
    <citation type="journal article" date="2013" name="Environ. Microbiol.">
        <title>Microbiota from the distal guts of lean and obese adolescents exhibit partial functional redundancy besides clear differences in community structure.</title>
        <authorList>
            <person name="Ferrer M."/>
            <person name="Ruiz A."/>
            <person name="Lanza F."/>
            <person name="Haange S.B."/>
            <person name="Oberbach A."/>
            <person name="Till H."/>
            <person name="Bargiela R."/>
            <person name="Campoy C."/>
            <person name="Segura M.T."/>
            <person name="Richter M."/>
            <person name="von Bergen M."/>
            <person name="Seifert J."/>
            <person name="Suarez A."/>
        </authorList>
    </citation>
    <scope>NUCLEOTIDE SEQUENCE</scope>
</reference>
<accession>K1RJB2</accession>
<proteinExistence type="predicted"/>
<organism evidence="1">
    <name type="scientific">human gut metagenome</name>
    <dbReference type="NCBI Taxonomy" id="408170"/>
    <lineage>
        <taxon>unclassified sequences</taxon>
        <taxon>metagenomes</taxon>
        <taxon>organismal metagenomes</taxon>
    </lineage>
</organism>
<dbReference type="InterPro" id="IPR036113">
    <property type="entry name" value="Asp/Glu-ADT_sf_sub_c"/>
</dbReference>
<dbReference type="Pfam" id="PF02686">
    <property type="entry name" value="GatC"/>
    <property type="match status" value="1"/>
</dbReference>
<comment type="caution">
    <text evidence="1">The sequence shown here is derived from an EMBL/GenBank/DDBJ whole genome shotgun (WGS) entry which is preliminary data.</text>
</comment>
<dbReference type="SUPFAM" id="SSF141000">
    <property type="entry name" value="Glu-tRNAGln amidotransferase C subunit"/>
    <property type="match status" value="1"/>
</dbReference>
<dbReference type="InterPro" id="IPR003837">
    <property type="entry name" value="GatC"/>
</dbReference>
<name>K1RJB2_9ZZZZ</name>
<dbReference type="EC" id="6.3.5.-" evidence="1"/>
<gene>
    <name evidence="1" type="ORF">OBE_15071</name>
</gene>
<protein>
    <submittedName>
        <fullName evidence="1">Glu-tRNAGln amidotransferase, C subunit</fullName>
        <ecNumber evidence="1">6.3.5.-</ecNumber>
    </submittedName>
</protein>
<dbReference type="EMBL" id="AJWZ01010379">
    <property type="protein sequence ID" value="EKC48647.1"/>
    <property type="molecule type" value="Genomic_DNA"/>
</dbReference>
<dbReference type="GO" id="GO:0016740">
    <property type="term" value="F:transferase activity"/>
    <property type="evidence" value="ECO:0007669"/>
    <property type="project" value="UniProtKB-KW"/>
</dbReference>
<dbReference type="AlphaFoldDB" id="K1RJB2"/>
<evidence type="ECO:0000313" key="1">
    <source>
        <dbReference type="EMBL" id="EKC48647.1"/>
    </source>
</evidence>
<sequence length="103" mass="12222">MNMEYEVSKAKLKDYAAKLMFDMDDSEYETLQEEFRTILKQMDLIENIPNIKDVQPMSFPFITYEAHLRKDEVILDDTLTVNEVLTNCKHQYNDQVKLPKVVE</sequence>
<dbReference type="GO" id="GO:0006450">
    <property type="term" value="P:regulation of translational fidelity"/>
    <property type="evidence" value="ECO:0007669"/>
    <property type="project" value="InterPro"/>
</dbReference>